<dbReference type="GO" id="GO:0003677">
    <property type="term" value="F:DNA binding"/>
    <property type="evidence" value="ECO:0007669"/>
    <property type="project" value="InterPro"/>
</dbReference>
<dbReference type="Proteomes" id="UP001221898">
    <property type="component" value="Unassembled WGS sequence"/>
</dbReference>
<feature type="region of interest" description="Disordered" evidence="2">
    <location>
        <begin position="195"/>
        <end position="251"/>
    </location>
</feature>
<comment type="subcellular location">
    <subcellularLocation>
        <location evidence="1">Nucleus</location>
    </subcellularLocation>
</comment>
<evidence type="ECO:0000313" key="5">
    <source>
        <dbReference type="Proteomes" id="UP001221898"/>
    </source>
</evidence>
<feature type="region of interest" description="Disordered" evidence="2">
    <location>
        <begin position="81"/>
        <end position="132"/>
    </location>
</feature>
<reference evidence="4" key="1">
    <citation type="journal article" date="2023" name="Science">
        <title>Genome structures resolve the early diversification of teleost fishes.</title>
        <authorList>
            <person name="Parey E."/>
            <person name="Louis A."/>
            <person name="Montfort J."/>
            <person name="Bouchez O."/>
            <person name="Roques C."/>
            <person name="Iampietro C."/>
            <person name="Lluch J."/>
            <person name="Castinel A."/>
            <person name="Donnadieu C."/>
            <person name="Desvignes T."/>
            <person name="Floi Bucao C."/>
            <person name="Jouanno E."/>
            <person name="Wen M."/>
            <person name="Mejri S."/>
            <person name="Dirks R."/>
            <person name="Jansen H."/>
            <person name="Henkel C."/>
            <person name="Chen W.J."/>
            <person name="Zahm M."/>
            <person name="Cabau C."/>
            <person name="Klopp C."/>
            <person name="Thompson A.W."/>
            <person name="Robinson-Rechavi M."/>
            <person name="Braasch I."/>
            <person name="Lecointre G."/>
            <person name="Bobe J."/>
            <person name="Postlethwait J.H."/>
            <person name="Berthelot C."/>
            <person name="Roest Crollius H."/>
            <person name="Guiguen Y."/>
        </authorList>
    </citation>
    <scope>NUCLEOTIDE SEQUENCE</scope>
    <source>
        <strain evidence="4">NC1722</strain>
    </source>
</reference>
<proteinExistence type="predicted"/>
<evidence type="ECO:0000259" key="3">
    <source>
        <dbReference type="PROSITE" id="PS51031"/>
    </source>
</evidence>
<dbReference type="PANTHER" id="PTHR12243:SF67">
    <property type="entry name" value="COREPRESSOR OF PANGOLIN, ISOFORM A-RELATED"/>
    <property type="match status" value="1"/>
</dbReference>
<comment type="caution">
    <text evidence="4">The sequence shown here is derived from an EMBL/GenBank/DDBJ whole genome shotgun (WGS) entry which is preliminary data.</text>
</comment>
<organism evidence="4 5">
    <name type="scientific">Aldrovandia affinis</name>
    <dbReference type="NCBI Taxonomy" id="143900"/>
    <lineage>
        <taxon>Eukaryota</taxon>
        <taxon>Metazoa</taxon>
        <taxon>Chordata</taxon>
        <taxon>Craniata</taxon>
        <taxon>Vertebrata</taxon>
        <taxon>Euteleostomi</taxon>
        <taxon>Actinopterygii</taxon>
        <taxon>Neopterygii</taxon>
        <taxon>Teleostei</taxon>
        <taxon>Notacanthiformes</taxon>
        <taxon>Halosauridae</taxon>
        <taxon>Aldrovandia</taxon>
    </lineage>
</organism>
<dbReference type="PROSITE" id="PS51031">
    <property type="entry name" value="BESS"/>
    <property type="match status" value="1"/>
</dbReference>
<gene>
    <name evidence="4" type="ORF">AAFF_G00231630</name>
</gene>
<dbReference type="AlphaFoldDB" id="A0AAD7W4Z7"/>
<dbReference type="GO" id="GO:0005667">
    <property type="term" value="C:transcription regulator complex"/>
    <property type="evidence" value="ECO:0007669"/>
    <property type="project" value="TreeGrafter"/>
</dbReference>
<evidence type="ECO:0000256" key="1">
    <source>
        <dbReference type="PROSITE-ProRule" id="PRU00371"/>
    </source>
</evidence>
<accession>A0AAD7W4Z7</accession>
<protein>
    <recommendedName>
        <fullName evidence="3">BESS domain-containing protein</fullName>
    </recommendedName>
</protein>
<dbReference type="GO" id="GO:0006357">
    <property type="term" value="P:regulation of transcription by RNA polymerase II"/>
    <property type="evidence" value="ECO:0007669"/>
    <property type="project" value="TreeGrafter"/>
</dbReference>
<dbReference type="GO" id="GO:0005634">
    <property type="term" value="C:nucleus"/>
    <property type="evidence" value="ECO:0007669"/>
    <property type="project" value="UniProtKB-SubCell"/>
</dbReference>
<dbReference type="EMBL" id="JAINUG010000302">
    <property type="protein sequence ID" value="KAJ8379072.1"/>
    <property type="molecule type" value="Genomic_DNA"/>
</dbReference>
<keyword evidence="5" id="KW-1185">Reference proteome</keyword>
<dbReference type="PANTHER" id="PTHR12243">
    <property type="entry name" value="MADF DOMAIN TRANSCRIPTION FACTOR"/>
    <property type="match status" value="1"/>
</dbReference>
<feature type="compositionally biased region" description="Low complexity" evidence="2">
    <location>
        <begin position="200"/>
        <end position="215"/>
    </location>
</feature>
<keyword evidence="1" id="KW-0539">Nucleus</keyword>
<dbReference type="InterPro" id="IPR039353">
    <property type="entry name" value="TF_Adf1"/>
</dbReference>
<evidence type="ECO:0000256" key="2">
    <source>
        <dbReference type="SAM" id="MobiDB-lite"/>
    </source>
</evidence>
<feature type="domain" description="BESS" evidence="3">
    <location>
        <begin position="248"/>
        <end position="287"/>
    </location>
</feature>
<sequence length="287" mass="31960">MFIITERELKKRWESLRTQYNRYNRTCASGISRTARQGWVLQRLKFLDPHLRKKDTQSTLDFQEAVGDTLREDLEMVVEQSSSSCSPFNGPDVDTESGIEGVRADHARQLASAPKRKRKRRPGAQEQEDLAGQRAQLLQDLSSTLQAIGKEDEISVFCKFADSRMRLIADRAHLMYVQNTIQQTLIRVLAAQTSGRDPVSRGSPGAAHAASGPPRTRLDAAGPLIGKRSPGDVEDAPPDTPAPSQSSSDEDELFFKSLVQTLKRLPPPKKAAAKLQIHQLLFDAEFN</sequence>
<name>A0AAD7W4Z7_9TELE</name>
<dbReference type="Pfam" id="PF02944">
    <property type="entry name" value="BESS"/>
    <property type="match status" value="1"/>
</dbReference>
<evidence type="ECO:0000313" key="4">
    <source>
        <dbReference type="EMBL" id="KAJ8379072.1"/>
    </source>
</evidence>
<dbReference type="InterPro" id="IPR004210">
    <property type="entry name" value="BESS_motif"/>
</dbReference>